<protein>
    <recommendedName>
        <fullName evidence="5">DNA modification methylase</fullName>
    </recommendedName>
</protein>
<sequence length="186" mass="19064">MKTAARHKLRRAGLSAAAAAALLTTTGCSYINPSATTMVYSAADGIVEQVGDVKLANVLIVATGADEEGRVLGTLSNRGDQEVTLSMDVDGATAEVQIPAGGSVDLETSEPVILDRAGADPGLMVETEFTAGGESITERLPVLDHTFPRYAEFIPGGAPTTPANPSNTPAVPGEEGYVGGQQADEH</sequence>
<gene>
    <name evidence="3" type="ORF">GCM10009767_20950</name>
</gene>
<reference evidence="4" key="1">
    <citation type="journal article" date="2019" name="Int. J. Syst. Evol. Microbiol.">
        <title>The Global Catalogue of Microorganisms (GCM) 10K type strain sequencing project: providing services to taxonomists for standard genome sequencing and annotation.</title>
        <authorList>
            <consortium name="The Broad Institute Genomics Platform"/>
            <consortium name="The Broad Institute Genome Sequencing Center for Infectious Disease"/>
            <person name="Wu L."/>
            <person name="Ma J."/>
        </authorList>
    </citation>
    <scope>NUCLEOTIDE SEQUENCE [LARGE SCALE GENOMIC DNA]</scope>
    <source>
        <strain evidence="4">JCM 14735</strain>
    </source>
</reference>
<feature type="region of interest" description="Disordered" evidence="1">
    <location>
        <begin position="155"/>
        <end position="186"/>
    </location>
</feature>
<evidence type="ECO:0008006" key="5">
    <source>
        <dbReference type="Google" id="ProtNLM"/>
    </source>
</evidence>
<proteinExistence type="predicted"/>
<feature type="signal peptide" evidence="2">
    <location>
        <begin position="1"/>
        <end position="31"/>
    </location>
</feature>
<dbReference type="Proteomes" id="UP001501204">
    <property type="component" value="Unassembled WGS sequence"/>
</dbReference>
<keyword evidence="2" id="KW-0732">Signal</keyword>
<feature type="chain" id="PRO_5045942213" description="DNA modification methylase" evidence="2">
    <location>
        <begin position="32"/>
        <end position="186"/>
    </location>
</feature>
<name>A0ABP4WZQ7_9MICC</name>
<dbReference type="PROSITE" id="PS51257">
    <property type="entry name" value="PROKAR_LIPOPROTEIN"/>
    <property type="match status" value="1"/>
</dbReference>
<organism evidence="3 4">
    <name type="scientific">Kocuria aegyptia</name>
    <dbReference type="NCBI Taxonomy" id="330943"/>
    <lineage>
        <taxon>Bacteria</taxon>
        <taxon>Bacillati</taxon>
        <taxon>Actinomycetota</taxon>
        <taxon>Actinomycetes</taxon>
        <taxon>Micrococcales</taxon>
        <taxon>Micrococcaceae</taxon>
        <taxon>Kocuria</taxon>
    </lineage>
</organism>
<evidence type="ECO:0000313" key="4">
    <source>
        <dbReference type="Proteomes" id="UP001501204"/>
    </source>
</evidence>
<evidence type="ECO:0000256" key="1">
    <source>
        <dbReference type="SAM" id="MobiDB-lite"/>
    </source>
</evidence>
<comment type="caution">
    <text evidence="3">The sequence shown here is derived from an EMBL/GenBank/DDBJ whole genome shotgun (WGS) entry which is preliminary data.</text>
</comment>
<dbReference type="EMBL" id="BAAAOA010000024">
    <property type="protein sequence ID" value="GAA1761833.1"/>
    <property type="molecule type" value="Genomic_DNA"/>
</dbReference>
<keyword evidence="4" id="KW-1185">Reference proteome</keyword>
<dbReference type="RefSeq" id="WP_344122261.1">
    <property type="nucleotide sequence ID" value="NZ_BAAAOA010000024.1"/>
</dbReference>
<evidence type="ECO:0000313" key="3">
    <source>
        <dbReference type="EMBL" id="GAA1761833.1"/>
    </source>
</evidence>
<accession>A0ABP4WZQ7</accession>
<evidence type="ECO:0000256" key="2">
    <source>
        <dbReference type="SAM" id="SignalP"/>
    </source>
</evidence>
<feature type="compositionally biased region" description="Low complexity" evidence="1">
    <location>
        <begin position="158"/>
        <end position="172"/>
    </location>
</feature>